<sequence>MQHARSFSTVALRHGDRRHDTISGIRHAPNSRFTPASRILNPHAPPECFLHHAVGTFSAVRLAYLLSTQGSGCPVRRLIGITEVPRPDARAEAQRGHACGPFGRLECWKMRPPQEDVHERVCFSSLPSSLSEIATVQRDWVIAGPHCILPQWPRSASPTHALYEDRDFEVATL</sequence>
<dbReference type="AlphaFoldDB" id="A0A371DPP6"/>
<keyword evidence="2" id="KW-1185">Reference proteome</keyword>
<proteinExistence type="predicted"/>
<accession>A0A371DPP6</accession>
<dbReference type="EMBL" id="KZ857384">
    <property type="protein sequence ID" value="RDX54478.1"/>
    <property type="molecule type" value="Genomic_DNA"/>
</dbReference>
<name>A0A371DPP6_9APHY</name>
<protein>
    <submittedName>
        <fullName evidence="1">Uncharacterized protein</fullName>
    </submittedName>
</protein>
<evidence type="ECO:0000313" key="1">
    <source>
        <dbReference type="EMBL" id="RDX54478.1"/>
    </source>
</evidence>
<dbReference type="Proteomes" id="UP000256964">
    <property type="component" value="Unassembled WGS sequence"/>
</dbReference>
<reference evidence="1 2" key="1">
    <citation type="journal article" date="2018" name="Biotechnol. Biofuels">
        <title>Integrative visual omics of the white-rot fungus Polyporus brumalis exposes the biotechnological potential of its oxidative enzymes for delignifying raw plant biomass.</title>
        <authorList>
            <person name="Miyauchi S."/>
            <person name="Rancon A."/>
            <person name="Drula E."/>
            <person name="Hage H."/>
            <person name="Chaduli D."/>
            <person name="Favel A."/>
            <person name="Grisel S."/>
            <person name="Henrissat B."/>
            <person name="Herpoel-Gimbert I."/>
            <person name="Ruiz-Duenas F.J."/>
            <person name="Chevret D."/>
            <person name="Hainaut M."/>
            <person name="Lin J."/>
            <person name="Wang M."/>
            <person name="Pangilinan J."/>
            <person name="Lipzen A."/>
            <person name="Lesage-Meessen L."/>
            <person name="Navarro D."/>
            <person name="Riley R."/>
            <person name="Grigoriev I.V."/>
            <person name="Zhou S."/>
            <person name="Raouche S."/>
            <person name="Rosso M.N."/>
        </authorList>
    </citation>
    <scope>NUCLEOTIDE SEQUENCE [LARGE SCALE GENOMIC DNA]</scope>
    <source>
        <strain evidence="1 2">BRFM 1820</strain>
    </source>
</reference>
<evidence type="ECO:0000313" key="2">
    <source>
        <dbReference type="Proteomes" id="UP000256964"/>
    </source>
</evidence>
<organism evidence="1 2">
    <name type="scientific">Lentinus brumalis</name>
    <dbReference type="NCBI Taxonomy" id="2498619"/>
    <lineage>
        <taxon>Eukaryota</taxon>
        <taxon>Fungi</taxon>
        <taxon>Dikarya</taxon>
        <taxon>Basidiomycota</taxon>
        <taxon>Agaricomycotina</taxon>
        <taxon>Agaricomycetes</taxon>
        <taxon>Polyporales</taxon>
        <taxon>Polyporaceae</taxon>
        <taxon>Lentinus</taxon>
    </lineage>
</organism>
<gene>
    <name evidence="1" type="ORF">OH76DRAFT_966912</name>
</gene>